<sequence length="81" mass="9040">MRQFHSDWVVTHAQSSNQNVGKQHVQSYSPRQIQSKDYAALNANANIKLNLNTEQNMQKVRKQKTPLLKALIPAIAVSAAA</sequence>
<organism evidence="2 3">
    <name type="scientific">Paraburkholderia kirstenboschensis</name>
    <dbReference type="NCBI Taxonomy" id="1245436"/>
    <lineage>
        <taxon>Bacteria</taxon>
        <taxon>Pseudomonadati</taxon>
        <taxon>Pseudomonadota</taxon>
        <taxon>Betaproteobacteria</taxon>
        <taxon>Burkholderiales</taxon>
        <taxon>Burkholderiaceae</taxon>
        <taxon>Paraburkholderia</taxon>
    </lineage>
</organism>
<protein>
    <submittedName>
        <fullName evidence="2">Uncharacterized protein</fullName>
    </submittedName>
</protein>
<feature type="compositionally biased region" description="Polar residues" evidence="1">
    <location>
        <begin position="12"/>
        <end position="31"/>
    </location>
</feature>
<feature type="region of interest" description="Disordered" evidence="1">
    <location>
        <begin position="1"/>
        <end position="31"/>
    </location>
</feature>
<gene>
    <name evidence="2" type="ORF">RW095_22840</name>
</gene>
<accession>A0ABZ0ESQ4</accession>
<evidence type="ECO:0000256" key="1">
    <source>
        <dbReference type="SAM" id="MobiDB-lite"/>
    </source>
</evidence>
<dbReference type="Proteomes" id="UP001302652">
    <property type="component" value="Chromosome 1"/>
</dbReference>
<reference evidence="2 3" key="1">
    <citation type="submission" date="2023-10" db="EMBL/GenBank/DDBJ databases">
        <title>Surface-active antibiotics is a multifunctional adaptation for post-fire microbes.</title>
        <authorList>
            <person name="Liu M.D."/>
            <person name="Du Y."/>
            <person name="Koupaei S.K."/>
            <person name="Kim N.R."/>
            <person name="Zhang W."/>
            <person name="Traxler M.F."/>
        </authorList>
    </citation>
    <scope>NUCLEOTIDE SEQUENCE [LARGE SCALE GENOMIC DNA]</scope>
    <source>
        <strain evidence="2 3">F3</strain>
    </source>
</reference>
<dbReference type="EMBL" id="CP136513">
    <property type="protein sequence ID" value="WOD19103.1"/>
    <property type="molecule type" value="Genomic_DNA"/>
</dbReference>
<name>A0ABZ0ESQ4_9BURK</name>
<keyword evidence="3" id="KW-1185">Reference proteome</keyword>
<evidence type="ECO:0000313" key="3">
    <source>
        <dbReference type="Proteomes" id="UP001302652"/>
    </source>
</evidence>
<evidence type="ECO:0000313" key="2">
    <source>
        <dbReference type="EMBL" id="WOD19103.1"/>
    </source>
</evidence>
<proteinExistence type="predicted"/>
<dbReference type="RefSeq" id="WP_317021275.1">
    <property type="nucleotide sequence ID" value="NZ_CP136513.1"/>
</dbReference>